<evidence type="ECO:0000313" key="13">
    <source>
        <dbReference type="EMBL" id="SNV28746.1"/>
    </source>
</evidence>
<keyword evidence="9 10" id="KW-0472">Membrane</keyword>
<comment type="function">
    <text evidence="1">Part of the binding-protein-dependent transport system for phosphate; probably responsible for the translocation of the substrate across the membrane.</text>
</comment>
<evidence type="ECO:0000256" key="11">
    <source>
        <dbReference type="SAM" id="MobiDB-lite"/>
    </source>
</evidence>
<keyword evidence="8 10" id="KW-1133">Transmembrane helix</keyword>
<dbReference type="EMBL" id="LT906441">
    <property type="protein sequence ID" value="SNV28746.1"/>
    <property type="molecule type" value="Genomic_DNA"/>
</dbReference>
<dbReference type="PANTHER" id="PTHR42922:SF1">
    <property type="entry name" value="PHOSPHATE TRANSPORT SYSTEM PERMEASE PROTEIN PSTA"/>
    <property type="match status" value="1"/>
</dbReference>
<evidence type="ECO:0000256" key="2">
    <source>
        <dbReference type="ARBA" id="ARBA00004651"/>
    </source>
</evidence>
<feature type="transmembrane region" description="Helical" evidence="10">
    <location>
        <begin position="199"/>
        <end position="220"/>
    </location>
</feature>
<name>A0A239W3V4_9ACTN</name>
<feature type="transmembrane region" description="Helical" evidence="10">
    <location>
        <begin position="269"/>
        <end position="290"/>
    </location>
</feature>
<comment type="subcellular location">
    <subcellularLocation>
        <location evidence="2 10">Cell membrane</location>
        <topology evidence="2 10">Multi-pass membrane protein</topology>
    </subcellularLocation>
</comment>
<dbReference type="AlphaFoldDB" id="A0A239W3V4"/>
<keyword evidence="7 10" id="KW-0812">Transmembrane</keyword>
<dbReference type="Pfam" id="PF00528">
    <property type="entry name" value="BPD_transp_1"/>
    <property type="match status" value="1"/>
</dbReference>
<feature type="transmembrane region" description="Helical" evidence="10">
    <location>
        <begin position="120"/>
        <end position="144"/>
    </location>
</feature>
<reference evidence="13 14" key="1">
    <citation type="submission" date="2017-06" db="EMBL/GenBank/DDBJ databases">
        <authorList>
            <consortium name="Pathogen Informatics"/>
        </authorList>
    </citation>
    <scope>NUCLEOTIDE SEQUENCE [LARGE SCALE GENOMIC DNA]</scope>
    <source>
        <strain evidence="13 14">NCTC11865</strain>
    </source>
</reference>
<dbReference type="PROSITE" id="PS50928">
    <property type="entry name" value="ABC_TM1"/>
    <property type="match status" value="1"/>
</dbReference>
<dbReference type="InterPro" id="IPR005672">
    <property type="entry name" value="Phosphate_PstA"/>
</dbReference>
<dbReference type="GO" id="GO:0005886">
    <property type="term" value="C:plasma membrane"/>
    <property type="evidence" value="ECO:0007669"/>
    <property type="project" value="UniProtKB-SubCell"/>
</dbReference>
<evidence type="ECO:0000259" key="12">
    <source>
        <dbReference type="PROSITE" id="PS50928"/>
    </source>
</evidence>
<protein>
    <recommendedName>
        <fullName evidence="10">Phosphate transport system permease protein PstA</fullName>
    </recommendedName>
</protein>
<dbReference type="NCBIfam" id="TIGR00974">
    <property type="entry name" value="3a0107s02c"/>
    <property type="match status" value="1"/>
</dbReference>
<evidence type="ECO:0000313" key="14">
    <source>
        <dbReference type="Proteomes" id="UP000215332"/>
    </source>
</evidence>
<dbReference type="RefSeq" id="WP_065860394.1">
    <property type="nucleotide sequence ID" value="NZ_LT906441.1"/>
</dbReference>
<organism evidence="13 14">
    <name type="scientific">Cutibacterium granulosum</name>
    <dbReference type="NCBI Taxonomy" id="33011"/>
    <lineage>
        <taxon>Bacteria</taxon>
        <taxon>Bacillati</taxon>
        <taxon>Actinomycetota</taxon>
        <taxon>Actinomycetes</taxon>
        <taxon>Propionibacteriales</taxon>
        <taxon>Propionibacteriaceae</taxon>
        <taxon>Cutibacterium</taxon>
    </lineage>
</organism>
<feature type="region of interest" description="Disordered" evidence="11">
    <location>
        <begin position="1"/>
        <end position="21"/>
    </location>
</feature>
<dbReference type="GO" id="GO:0035435">
    <property type="term" value="P:phosphate ion transmembrane transport"/>
    <property type="evidence" value="ECO:0007669"/>
    <property type="project" value="InterPro"/>
</dbReference>
<evidence type="ECO:0000256" key="1">
    <source>
        <dbReference type="ARBA" id="ARBA00003510"/>
    </source>
</evidence>
<dbReference type="InterPro" id="IPR000515">
    <property type="entry name" value="MetI-like"/>
</dbReference>
<sequence>MSTQAPQVEEPLDLSRPSGSRTTKNGVVSGFMILATALAIVPLAWLLASALHRGLGPILHASWWANTMDPSLDVAKQGALHAIVGTLVIGLITSVISIPIALLTAIFLVEYARGTTLARVISFAVDVLTGVPSIVAALFIYAVIVSTFHGTQSAWAASLALVILMVPTVLRSTEEMLKLVPDSLREASYALGVSKWRTIFSVVLPTSISGVLTGIVLGLARVLGETAPLMVLVQYNTTFADGPGSPNFATIPTIITDAYTRGGVNTPSVWGAAVTLIILVMGLNLIARAVSRRYLRRMGK</sequence>
<dbReference type="Gene3D" id="1.10.3720.10">
    <property type="entry name" value="MetI-like"/>
    <property type="match status" value="1"/>
</dbReference>
<comment type="similarity">
    <text evidence="3 10">Belongs to the binding-protein-dependent transport system permease family. CysTW subfamily.</text>
</comment>
<evidence type="ECO:0000256" key="10">
    <source>
        <dbReference type="RuleBase" id="RU363043"/>
    </source>
</evidence>
<proteinExistence type="inferred from homology"/>
<keyword evidence="6" id="KW-0592">Phosphate transport</keyword>
<feature type="domain" description="ABC transmembrane type-1" evidence="12">
    <location>
        <begin position="83"/>
        <end position="287"/>
    </location>
</feature>
<evidence type="ECO:0000256" key="8">
    <source>
        <dbReference type="ARBA" id="ARBA00022989"/>
    </source>
</evidence>
<dbReference type="PANTHER" id="PTHR42922">
    <property type="entry name" value="PHOSPHATE TRANSPORT SYSTEM PERMEASE PROTEIN PSTA"/>
    <property type="match status" value="1"/>
</dbReference>
<keyword evidence="5 10" id="KW-1003">Cell membrane</keyword>
<accession>A0A239W3V4</accession>
<evidence type="ECO:0000256" key="4">
    <source>
        <dbReference type="ARBA" id="ARBA00022448"/>
    </source>
</evidence>
<dbReference type="SUPFAM" id="SSF161098">
    <property type="entry name" value="MetI-like"/>
    <property type="match status" value="1"/>
</dbReference>
<dbReference type="eggNOG" id="COG0581">
    <property type="taxonomic scope" value="Bacteria"/>
</dbReference>
<dbReference type="InterPro" id="IPR035906">
    <property type="entry name" value="MetI-like_sf"/>
</dbReference>
<gene>
    <name evidence="13" type="primary">pstA</name>
    <name evidence="13" type="ORF">SAMEA4412665_00183</name>
</gene>
<evidence type="ECO:0000256" key="5">
    <source>
        <dbReference type="ARBA" id="ARBA00022475"/>
    </source>
</evidence>
<feature type="transmembrane region" description="Helical" evidence="10">
    <location>
        <begin position="26"/>
        <end position="48"/>
    </location>
</feature>
<evidence type="ECO:0000256" key="6">
    <source>
        <dbReference type="ARBA" id="ARBA00022592"/>
    </source>
</evidence>
<feature type="transmembrane region" description="Helical" evidence="10">
    <location>
        <begin position="150"/>
        <end position="170"/>
    </location>
</feature>
<dbReference type="GO" id="GO:0005315">
    <property type="term" value="F:phosphate transmembrane transporter activity"/>
    <property type="evidence" value="ECO:0007669"/>
    <property type="project" value="InterPro"/>
</dbReference>
<feature type="transmembrane region" description="Helical" evidence="10">
    <location>
        <begin position="79"/>
        <end position="108"/>
    </location>
</feature>
<evidence type="ECO:0000256" key="3">
    <source>
        <dbReference type="ARBA" id="ARBA00007069"/>
    </source>
</evidence>
<evidence type="ECO:0000256" key="7">
    <source>
        <dbReference type="ARBA" id="ARBA00022692"/>
    </source>
</evidence>
<dbReference type="CDD" id="cd06261">
    <property type="entry name" value="TM_PBP2"/>
    <property type="match status" value="1"/>
</dbReference>
<evidence type="ECO:0000256" key="9">
    <source>
        <dbReference type="ARBA" id="ARBA00023136"/>
    </source>
</evidence>
<dbReference type="InterPro" id="IPR051408">
    <property type="entry name" value="Phosphate_transprt_permease"/>
</dbReference>
<dbReference type="KEGG" id="cgrn:4412665_00183"/>
<dbReference type="Proteomes" id="UP000215332">
    <property type="component" value="Chromosome 1"/>
</dbReference>
<keyword evidence="4" id="KW-0813">Transport</keyword>